<sequence length="90" mass="9979">MTREELMSVRVAEKIAAREGVPSSELTPPMYNVIDTDALDSLYRSTRDGQVKPSLEFTYNGYFVRIDSSGRIHVDETATTPDPDAHGLSC</sequence>
<dbReference type="AlphaFoldDB" id="A0A1I6UEJ3"/>
<dbReference type="RefSeq" id="WP_092906947.1">
    <property type="nucleotide sequence ID" value="NZ_FOZS01000004.1"/>
</dbReference>
<accession>A0A1I6UEJ3</accession>
<evidence type="ECO:0000259" key="1">
    <source>
        <dbReference type="Pfam" id="PF18545"/>
    </source>
</evidence>
<dbReference type="EMBL" id="FOZS01000004">
    <property type="protein sequence ID" value="SFS99886.1"/>
    <property type="molecule type" value="Genomic_DNA"/>
</dbReference>
<dbReference type="Proteomes" id="UP000199199">
    <property type="component" value="Unassembled WGS sequence"/>
</dbReference>
<organism evidence="2 3">
    <name type="scientific">Halostagnicola kamekurae</name>
    <dbReference type="NCBI Taxonomy" id="619731"/>
    <lineage>
        <taxon>Archaea</taxon>
        <taxon>Methanobacteriati</taxon>
        <taxon>Methanobacteriota</taxon>
        <taxon>Stenosarchaea group</taxon>
        <taxon>Halobacteria</taxon>
        <taxon>Halobacteriales</taxon>
        <taxon>Natrialbaceae</taxon>
        <taxon>Halostagnicola</taxon>
    </lineage>
</organism>
<dbReference type="InterPro" id="IPR040624">
    <property type="entry name" value="HalOD1"/>
</dbReference>
<proteinExistence type="predicted"/>
<dbReference type="Pfam" id="PF18545">
    <property type="entry name" value="HalOD1"/>
    <property type="match status" value="1"/>
</dbReference>
<keyword evidence="3" id="KW-1185">Reference proteome</keyword>
<evidence type="ECO:0000313" key="3">
    <source>
        <dbReference type="Proteomes" id="UP000199199"/>
    </source>
</evidence>
<protein>
    <recommendedName>
        <fullName evidence="1">Halobacterial output domain-containing protein</fullName>
    </recommendedName>
</protein>
<dbReference type="OrthoDB" id="205616at2157"/>
<reference evidence="3" key="1">
    <citation type="submission" date="2016-10" db="EMBL/GenBank/DDBJ databases">
        <authorList>
            <person name="Varghese N."/>
            <person name="Submissions S."/>
        </authorList>
    </citation>
    <scope>NUCLEOTIDE SEQUENCE [LARGE SCALE GENOMIC DNA]</scope>
    <source>
        <strain evidence="3">DSM 22427</strain>
    </source>
</reference>
<name>A0A1I6UEJ3_9EURY</name>
<gene>
    <name evidence="2" type="ORF">SAMN04488556_3802</name>
</gene>
<evidence type="ECO:0000313" key="2">
    <source>
        <dbReference type="EMBL" id="SFS99886.1"/>
    </source>
</evidence>
<feature type="domain" description="Halobacterial output" evidence="1">
    <location>
        <begin position="5"/>
        <end position="75"/>
    </location>
</feature>